<keyword evidence="4 6" id="KW-0503">Monooxygenase</keyword>
<dbReference type="PANTHER" id="PTHR42847">
    <property type="entry name" value="ALKANESULFONATE MONOOXYGENASE"/>
    <property type="match status" value="1"/>
</dbReference>
<evidence type="ECO:0000313" key="6">
    <source>
        <dbReference type="EMBL" id="ETW93465.1"/>
    </source>
</evidence>
<keyword evidence="3" id="KW-0560">Oxidoreductase</keyword>
<dbReference type="PANTHER" id="PTHR42847:SF4">
    <property type="entry name" value="ALKANESULFONATE MONOOXYGENASE-RELATED"/>
    <property type="match status" value="1"/>
</dbReference>
<dbReference type="InterPro" id="IPR050172">
    <property type="entry name" value="SsuD_RutA_monooxygenase"/>
</dbReference>
<feature type="domain" description="Luciferase-like" evidence="5">
    <location>
        <begin position="31"/>
        <end position="354"/>
    </location>
</feature>
<dbReference type="GO" id="GO:0016705">
    <property type="term" value="F:oxidoreductase activity, acting on paired donors, with incorporation or reduction of molecular oxygen"/>
    <property type="evidence" value="ECO:0007669"/>
    <property type="project" value="InterPro"/>
</dbReference>
<dbReference type="AlphaFoldDB" id="W4L706"/>
<evidence type="ECO:0000256" key="3">
    <source>
        <dbReference type="ARBA" id="ARBA00023002"/>
    </source>
</evidence>
<dbReference type="SUPFAM" id="SSF51679">
    <property type="entry name" value="Bacterial luciferase-like"/>
    <property type="match status" value="1"/>
</dbReference>
<proteinExistence type="predicted"/>
<evidence type="ECO:0000256" key="1">
    <source>
        <dbReference type="ARBA" id="ARBA00022630"/>
    </source>
</evidence>
<evidence type="ECO:0000256" key="4">
    <source>
        <dbReference type="ARBA" id="ARBA00023033"/>
    </source>
</evidence>
<dbReference type="Proteomes" id="UP000019141">
    <property type="component" value="Unassembled WGS sequence"/>
</dbReference>
<dbReference type="HOGENOM" id="CLU_027853_1_1_7"/>
<protein>
    <submittedName>
        <fullName evidence="6">Monooxygenase</fullName>
    </submittedName>
</protein>
<dbReference type="CDD" id="cd01094">
    <property type="entry name" value="Alkanesulfonate_monoxygenase"/>
    <property type="match status" value="1"/>
</dbReference>
<dbReference type="Pfam" id="PF00296">
    <property type="entry name" value="Bac_luciferase"/>
    <property type="match status" value="1"/>
</dbReference>
<dbReference type="EMBL" id="AZHW01001232">
    <property type="protein sequence ID" value="ETW93465.1"/>
    <property type="molecule type" value="Genomic_DNA"/>
</dbReference>
<keyword evidence="2" id="KW-0288">FMN</keyword>
<keyword evidence="7" id="KW-1185">Reference proteome</keyword>
<evidence type="ECO:0000313" key="7">
    <source>
        <dbReference type="Proteomes" id="UP000019141"/>
    </source>
</evidence>
<dbReference type="PATRIC" id="fig|1429438.4.peg.7336"/>
<evidence type="ECO:0000256" key="2">
    <source>
        <dbReference type="ARBA" id="ARBA00022643"/>
    </source>
</evidence>
<dbReference type="InterPro" id="IPR011251">
    <property type="entry name" value="Luciferase-like_dom"/>
</dbReference>
<gene>
    <name evidence="6" type="ORF">ETSY1_39120</name>
</gene>
<sequence length="385" mass="42852">MSMTPSHAPNLAAQDGLSPLARTTQQPLILGLFLPLQSGAWTPTTAPRGTDWTFDYNAKLMVRADELGFDLAFGLAQWRGVDGYGGKTQYRKYALDPLLSTCAAATLTQNLILISTVHVLYGWHPLHLAKFGATADHISRGRWGLNLVTGYQPQERAMFGLGRIEHDQRYDMAAEFTEMMDALWREEANIDWEGTYWSMQQAYVSPKPIYGRPIMVNAASSDAGLRYAAKYSDLIFITSPGGADFQTGLSALPAHNQKIKALASAERREVRTVINPHVICRDTEREVKQIVDAIYAGEDAEAVDTFLGARAQGDQASWSGHKRLERVLGGNIHVMGTPEQVVEQFKQLQDTGCDGIQINFFDYEPDLDYFAEHVLPLMRQAGLRR</sequence>
<evidence type="ECO:0000259" key="5">
    <source>
        <dbReference type="Pfam" id="PF00296"/>
    </source>
</evidence>
<reference evidence="6 7" key="1">
    <citation type="journal article" date="2014" name="Nature">
        <title>An environmental bacterial taxon with a large and distinct metabolic repertoire.</title>
        <authorList>
            <person name="Wilson M.C."/>
            <person name="Mori T."/>
            <person name="Ruckert C."/>
            <person name="Uria A.R."/>
            <person name="Helf M.J."/>
            <person name="Takada K."/>
            <person name="Gernert C."/>
            <person name="Steffens U.A."/>
            <person name="Heycke N."/>
            <person name="Schmitt S."/>
            <person name="Rinke C."/>
            <person name="Helfrich E.J."/>
            <person name="Brachmann A.O."/>
            <person name="Gurgui C."/>
            <person name="Wakimoto T."/>
            <person name="Kracht M."/>
            <person name="Crusemann M."/>
            <person name="Hentschel U."/>
            <person name="Abe I."/>
            <person name="Matsunaga S."/>
            <person name="Kalinowski J."/>
            <person name="Takeyama H."/>
            <person name="Piel J."/>
        </authorList>
    </citation>
    <scope>NUCLEOTIDE SEQUENCE [LARGE SCALE GENOMIC DNA]</scope>
    <source>
        <strain evidence="7">TSY1</strain>
    </source>
</reference>
<keyword evidence="1" id="KW-0285">Flavoprotein</keyword>
<organism evidence="6 7">
    <name type="scientific">Entotheonella factor</name>
    <dbReference type="NCBI Taxonomy" id="1429438"/>
    <lineage>
        <taxon>Bacteria</taxon>
        <taxon>Pseudomonadati</taxon>
        <taxon>Nitrospinota/Tectimicrobiota group</taxon>
        <taxon>Candidatus Tectimicrobiota</taxon>
        <taxon>Candidatus Entotheonellia</taxon>
        <taxon>Candidatus Entotheonellales</taxon>
        <taxon>Candidatus Entotheonellaceae</taxon>
        <taxon>Candidatus Entotheonella</taxon>
    </lineage>
</organism>
<accession>W4L706</accession>
<name>W4L706_ENTF1</name>
<comment type="caution">
    <text evidence="6">The sequence shown here is derived from an EMBL/GenBank/DDBJ whole genome shotgun (WGS) entry which is preliminary data.</text>
</comment>
<dbReference type="Gene3D" id="3.20.20.30">
    <property type="entry name" value="Luciferase-like domain"/>
    <property type="match status" value="1"/>
</dbReference>
<dbReference type="InterPro" id="IPR036661">
    <property type="entry name" value="Luciferase-like_sf"/>
</dbReference>
<dbReference type="GO" id="GO:0004497">
    <property type="term" value="F:monooxygenase activity"/>
    <property type="evidence" value="ECO:0007669"/>
    <property type="project" value="UniProtKB-KW"/>
</dbReference>